<proteinExistence type="predicted"/>
<dbReference type="RefSeq" id="WP_133868797.1">
    <property type="nucleotide sequence ID" value="NZ_JAVJPS010000003.1"/>
</dbReference>
<dbReference type="Proteomes" id="UP000294558">
    <property type="component" value="Unassembled WGS sequence"/>
</dbReference>
<comment type="caution">
    <text evidence="2">The sequence shown here is derived from an EMBL/GenBank/DDBJ whole genome shotgun (WGS) entry which is preliminary data.</text>
</comment>
<evidence type="ECO:0000256" key="1">
    <source>
        <dbReference type="SAM" id="Phobius"/>
    </source>
</evidence>
<dbReference type="OrthoDB" id="5193495at2"/>
<evidence type="ECO:0000313" key="3">
    <source>
        <dbReference type="Proteomes" id="UP000294558"/>
    </source>
</evidence>
<keyword evidence="3" id="KW-1185">Reference proteome</keyword>
<sequence length="119" mass="12721">MADDTTRPATPPPTAKVEGASVGEVVDYVKRYAKQETLGPLKGAGTWIAMGAAAAVSLGIGIIILLLGLLRVLQVETDMGTSEWWSWVPYLIVILVGAAITAIVVSRINKTYLDPKDKR</sequence>
<gene>
    <name evidence="2" type="ORF">BDK89_2005</name>
</gene>
<keyword evidence="1" id="KW-0472">Membrane</keyword>
<dbReference type="EMBL" id="SOAU01000001">
    <property type="protein sequence ID" value="TDT16415.1"/>
    <property type="molecule type" value="Genomic_DNA"/>
</dbReference>
<name>A0A4R7HZ76_9ACTN</name>
<feature type="transmembrane region" description="Helical" evidence="1">
    <location>
        <begin position="87"/>
        <end position="109"/>
    </location>
</feature>
<keyword evidence="1" id="KW-1133">Transmembrane helix</keyword>
<feature type="transmembrane region" description="Helical" evidence="1">
    <location>
        <begin position="44"/>
        <end position="67"/>
    </location>
</feature>
<protein>
    <submittedName>
        <fullName evidence="2">Putative superfamily III holin-X</fullName>
    </submittedName>
</protein>
<evidence type="ECO:0000313" key="2">
    <source>
        <dbReference type="EMBL" id="TDT16415.1"/>
    </source>
</evidence>
<dbReference type="AlphaFoldDB" id="A0A4R7HZ76"/>
<accession>A0A4R7HZ76</accession>
<reference evidence="2 3" key="1">
    <citation type="submission" date="2019-03" db="EMBL/GenBank/DDBJ databases">
        <title>Sequencing the genomes of 1000 actinobacteria strains.</title>
        <authorList>
            <person name="Klenk H.-P."/>
        </authorList>
    </citation>
    <scope>NUCLEOTIDE SEQUENCE [LARGE SCALE GENOMIC DNA]</scope>
    <source>
        <strain evidence="2 3">DSM 18936</strain>
    </source>
</reference>
<keyword evidence="1" id="KW-0812">Transmembrane</keyword>
<organism evidence="2 3">
    <name type="scientific">Ilumatobacter fluminis</name>
    <dbReference type="NCBI Taxonomy" id="467091"/>
    <lineage>
        <taxon>Bacteria</taxon>
        <taxon>Bacillati</taxon>
        <taxon>Actinomycetota</taxon>
        <taxon>Acidimicrobiia</taxon>
        <taxon>Acidimicrobiales</taxon>
        <taxon>Ilumatobacteraceae</taxon>
        <taxon>Ilumatobacter</taxon>
    </lineage>
</organism>